<dbReference type="PANTHER" id="PTHR33926">
    <property type="entry name" value="PROTEIN TIC 22, CHLOROPLASTIC"/>
    <property type="match status" value="1"/>
</dbReference>
<keyword evidence="2" id="KW-0150">Chloroplast</keyword>
<organism evidence="4 5">
    <name type="scientific">Castilleja foliolosa</name>
    <dbReference type="NCBI Taxonomy" id="1961234"/>
    <lineage>
        <taxon>Eukaryota</taxon>
        <taxon>Viridiplantae</taxon>
        <taxon>Streptophyta</taxon>
        <taxon>Embryophyta</taxon>
        <taxon>Tracheophyta</taxon>
        <taxon>Spermatophyta</taxon>
        <taxon>Magnoliopsida</taxon>
        <taxon>eudicotyledons</taxon>
        <taxon>Gunneridae</taxon>
        <taxon>Pentapetalae</taxon>
        <taxon>asterids</taxon>
        <taxon>lamiids</taxon>
        <taxon>Lamiales</taxon>
        <taxon>Orobanchaceae</taxon>
        <taxon>Pedicularideae</taxon>
        <taxon>Castillejinae</taxon>
        <taxon>Castilleja</taxon>
    </lineage>
</organism>
<evidence type="ECO:0000313" key="4">
    <source>
        <dbReference type="EMBL" id="KAL3628346.1"/>
    </source>
</evidence>
<dbReference type="Proteomes" id="UP001632038">
    <property type="component" value="Unassembled WGS sequence"/>
</dbReference>
<name>A0ABD3CH55_9LAMI</name>
<comment type="caution">
    <text evidence="4">The sequence shown here is derived from an EMBL/GenBank/DDBJ whole genome shotgun (WGS) entry which is preliminary data.</text>
</comment>
<reference evidence="5" key="1">
    <citation type="journal article" date="2024" name="IScience">
        <title>Strigolactones Initiate the Formation of Haustorium-like Structures in Castilleja.</title>
        <authorList>
            <person name="Buerger M."/>
            <person name="Peterson D."/>
            <person name="Chory J."/>
        </authorList>
    </citation>
    <scope>NUCLEOTIDE SEQUENCE [LARGE SCALE GENOMIC DNA]</scope>
</reference>
<dbReference type="EMBL" id="JAVIJP010000036">
    <property type="protein sequence ID" value="KAL3628346.1"/>
    <property type="molecule type" value="Genomic_DNA"/>
</dbReference>
<dbReference type="Pfam" id="PF04278">
    <property type="entry name" value="Tic22"/>
    <property type="match status" value="1"/>
</dbReference>
<gene>
    <name evidence="4" type="ORF">CASFOL_027392</name>
</gene>
<evidence type="ECO:0000256" key="3">
    <source>
        <dbReference type="ARBA" id="ARBA00022640"/>
    </source>
</evidence>
<keyword evidence="3" id="KW-0934">Plastid</keyword>
<accession>A0ABD3CH55</accession>
<dbReference type="InterPro" id="IPR007378">
    <property type="entry name" value="Tic22-like"/>
</dbReference>
<proteinExistence type="predicted"/>
<keyword evidence="5" id="KW-1185">Reference proteome</keyword>
<evidence type="ECO:0000256" key="2">
    <source>
        <dbReference type="ARBA" id="ARBA00022528"/>
    </source>
</evidence>
<dbReference type="GO" id="GO:0009507">
    <property type="term" value="C:chloroplast"/>
    <property type="evidence" value="ECO:0007669"/>
    <property type="project" value="UniProtKB-SubCell"/>
</dbReference>
<dbReference type="PANTHER" id="PTHR33926:SF1">
    <property type="entry name" value="PROTEIN TIC 22-LIKE, CHLOROPLASTIC"/>
    <property type="match status" value="1"/>
</dbReference>
<evidence type="ECO:0000313" key="5">
    <source>
        <dbReference type="Proteomes" id="UP001632038"/>
    </source>
</evidence>
<dbReference type="AlphaFoldDB" id="A0ABD3CH55"/>
<protein>
    <submittedName>
        <fullName evidence="4">Uncharacterized protein</fullName>
    </submittedName>
</protein>
<evidence type="ECO:0000256" key="1">
    <source>
        <dbReference type="ARBA" id="ARBA00004229"/>
    </source>
</evidence>
<sequence length="230" mass="26991">MDFLVDEAIKVCKIYLRISDFLKTIQNIKIKTDHALSAREIKRRMAGISVYKLSNYEDHNIFLKHQDDSSKDVSFYFISKPDALDFFDMAKLYHNFENDWRIFDTPLSKIIDKEGYEIRRLVPELSQIKNAIEEKWKETGTRDNFFTGVPVFMSNNLRPHRTRRGERLRLAFLRKEDLQERLNAMSISPGTIKVASLEETIQEMKDSSTSKSNDILFVGYGDTSWTWLDS</sequence>
<comment type="subcellular location">
    <subcellularLocation>
        <location evidence="1">Plastid</location>
        <location evidence="1">Chloroplast</location>
    </subcellularLocation>
</comment>